<reference evidence="1" key="1">
    <citation type="journal article" date="2014" name="Front. Microbiol.">
        <title>High frequency of phylogenetically diverse reductive dehalogenase-homologous genes in deep subseafloor sedimentary metagenomes.</title>
        <authorList>
            <person name="Kawai M."/>
            <person name="Futagami T."/>
            <person name="Toyoda A."/>
            <person name="Takaki Y."/>
            <person name="Nishi S."/>
            <person name="Hori S."/>
            <person name="Arai W."/>
            <person name="Tsubouchi T."/>
            <person name="Morono Y."/>
            <person name="Uchiyama I."/>
            <person name="Ito T."/>
            <person name="Fujiyama A."/>
            <person name="Inagaki F."/>
            <person name="Takami H."/>
        </authorList>
    </citation>
    <scope>NUCLEOTIDE SEQUENCE</scope>
    <source>
        <strain evidence="1">Expedition CK06-06</strain>
    </source>
</reference>
<protein>
    <submittedName>
        <fullName evidence="1">Uncharacterized protein</fullName>
    </submittedName>
</protein>
<feature type="non-terminal residue" evidence="1">
    <location>
        <position position="86"/>
    </location>
</feature>
<sequence>RNCKCCQCLWYEPDYDYGYERLSSGKCTYPRKKYVSNNIFSNKKVKNVIEVTSKAVYGQIEGLTTLYWIPNSVINSEGFIKEWFVK</sequence>
<evidence type="ECO:0000313" key="1">
    <source>
        <dbReference type="EMBL" id="GAI71235.1"/>
    </source>
</evidence>
<gene>
    <name evidence="1" type="ORF">S06H3_65715</name>
</gene>
<proteinExistence type="predicted"/>
<feature type="non-terminal residue" evidence="1">
    <location>
        <position position="1"/>
    </location>
</feature>
<organism evidence="1">
    <name type="scientific">marine sediment metagenome</name>
    <dbReference type="NCBI Taxonomy" id="412755"/>
    <lineage>
        <taxon>unclassified sequences</taxon>
        <taxon>metagenomes</taxon>
        <taxon>ecological metagenomes</taxon>
    </lineage>
</organism>
<dbReference type="AlphaFoldDB" id="X1S713"/>
<name>X1S713_9ZZZZ</name>
<dbReference type="EMBL" id="BARV01044379">
    <property type="protein sequence ID" value="GAI71235.1"/>
    <property type="molecule type" value="Genomic_DNA"/>
</dbReference>
<comment type="caution">
    <text evidence="1">The sequence shown here is derived from an EMBL/GenBank/DDBJ whole genome shotgun (WGS) entry which is preliminary data.</text>
</comment>
<accession>X1S713</accession>